<organism evidence="1 2">
    <name type="scientific">Protomyces lactucae-debilis</name>
    <dbReference type="NCBI Taxonomy" id="2754530"/>
    <lineage>
        <taxon>Eukaryota</taxon>
        <taxon>Fungi</taxon>
        <taxon>Dikarya</taxon>
        <taxon>Ascomycota</taxon>
        <taxon>Taphrinomycotina</taxon>
        <taxon>Taphrinomycetes</taxon>
        <taxon>Taphrinales</taxon>
        <taxon>Protomycetaceae</taxon>
        <taxon>Protomyces</taxon>
    </lineage>
</organism>
<evidence type="ECO:0000313" key="2">
    <source>
        <dbReference type="Proteomes" id="UP000193685"/>
    </source>
</evidence>
<dbReference type="RefSeq" id="XP_040722899.1">
    <property type="nucleotide sequence ID" value="XM_040870009.1"/>
</dbReference>
<feature type="non-terminal residue" evidence="1">
    <location>
        <position position="1"/>
    </location>
</feature>
<dbReference type="GeneID" id="63786608"/>
<proteinExistence type="predicted"/>
<evidence type="ECO:0000313" key="1">
    <source>
        <dbReference type="EMBL" id="ORY77059.1"/>
    </source>
</evidence>
<keyword evidence="2" id="KW-1185">Reference proteome</keyword>
<gene>
    <name evidence="1" type="ORF">BCR37DRAFT_383111</name>
</gene>
<dbReference type="EMBL" id="MCFI01000021">
    <property type="protein sequence ID" value="ORY77059.1"/>
    <property type="molecule type" value="Genomic_DNA"/>
</dbReference>
<reference evidence="1 2" key="1">
    <citation type="submission" date="2016-07" db="EMBL/GenBank/DDBJ databases">
        <title>Pervasive Adenine N6-methylation of Active Genes in Fungi.</title>
        <authorList>
            <consortium name="DOE Joint Genome Institute"/>
            <person name="Mondo S.J."/>
            <person name="Dannebaum R.O."/>
            <person name="Kuo R.C."/>
            <person name="Labutti K."/>
            <person name="Haridas S."/>
            <person name="Kuo A."/>
            <person name="Salamov A."/>
            <person name="Ahrendt S.R."/>
            <person name="Lipzen A."/>
            <person name="Sullivan W."/>
            <person name="Andreopoulos W.B."/>
            <person name="Clum A."/>
            <person name="Lindquist E."/>
            <person name="Daum C."/>
            <person name="Ramamoorthy G.K."/>
            <person name="Gryganskyi A."/>
            <person name="Culley D."/>
            <person name="Magnuson J.K."/>
            <person name="James T.Y."/>
            <person name="O'Malley M.A."/>
            <person name="Stajich J.E."/>
            <person name="Spatafora J.W."/>
            <person name="Visel A."/>
            <person name="Grigoriev I.V."/>
        </authorList>
    </citation>
    <scope>NUCLEOTIDE SEQUENCE [LARGE SCALE GENOMIC DNA]</scope>
    <source>
        <strain evidence="1 2">12-1054</strain>
    </source>
</reference>
<comment type="caution">
    <text evidence="1">The sequence shown here is derived from an EMBL/GenBank/DDBJ whole genome shotgun (WGS) entry which is preliminary data.</text>
</comment>
<accession>A0A1Y2EZN0</accession>
<protein>
    <submittedName>
        <fullName evidence="1">Uncharacterized protein</fullName>
    </submittedName>
</protein>
<dbReference type="Proteomes" id="UP000193685">
    <property type="component" value="Unassembled WGS sequence"/>
</dbReference>
<sequence length="85" mass="9790">HRLGSSSSSLLSVDFRFALLWAHNQGNPMSMSSFQDRESLFQLVNDRLDLLNNLVCFHQVTCMCRDVVPCGVAQWRLWPECRCES</sequence>
<dbReference type="AlphaFoldDB" id="A0A1Y2EZN0"/>
<name>A0A1Y2EZN0_PROLT</name>